<keyword evidence="2" id="KW-0677">Repeat</keyword>
<reference evidence="3 4" key="1">
    <citation type="journal article" date="2023" name="Elife">
        <title>Identification of key yeast species and microbe-microbe interactions impacting larval growth of Drosophila in the wild.</title>
        <authorList>
            <person name="Mure A."/>
            <person name="Sugiura Y."/>
            <person name="Maeda R."/>
            <person name="Honda K."/>
            <person name="Sakurai N."/>
            <person name="Takahashi Y."/>
            <person name="Watada M."/>
            <person name="Katoh T."/>
            <person name="Gotoh A."/>
            <person name="Gotoh Y."/>
            <person name="Taniguchi I."/>
            <person name="Nakamura K."/>
            <person name="Hayashi T."/>
            <person name="Katayama T."/>
            <person name="Uemura T."/>
            <person name="Hattori Y."/>
        </authorList>
    </citation>
    <scope>NUCLEOTIDE SEQUENCE [LARGE SCALE GENOMIC DNA]</scope>
    <source>
        <strain evidence="3 4">SC-9</strain>
    </source>
</reference>
<name>A0AAV5QKC8_9ASCO</name>
<organism evidence="3 4">
    <name type="scientific">Saccharomycopsis crataegensis</name>
    <dbReference type="NCBI Taxonomy" id="43959"/>
    <lineage>
        <taxon>Eukaryota</taxon>
        <taxon>Fungi</taxon>
        <taxon>Dikarya</taxon>
        <taxon>Ascomycota</taxon>
        <taxon>Saccharomycotina</taxon>
        <taxon>Saccharomycetes</taxon>
        <taxon>Saccharomycopsidaceae</taxon>
        <taxon>Saccharomycopsis</taxon>
    </lineage>
</organism>
<evidence type="ECO:0000256" key="2">
    <source>
        <dbReference type="ARBA" id="ARBA00022737"/>
    </source>
</evidence>
<evidence type="ECO:0000313" key="3">
    <source>
        <dbReference type="EMBL" id="GMM35247.1"/>
    </source>
</evidence>
<dbReference type="EMBL" id="BTFZ01000006">
    <property type="protein sequence ID" value="GMM35247.1"/>
    <property type="molecule type" value="Genomic_DNA"/>
</dbReference>
<keyword evidence="1" id="KW-0433">Leucine-rich repeat</keyword>
<dbReference type="Pfam" id="PF12799">
    <property type="entry name" value="LRR_4"/>
    <property type="match status" value="1"/>
</dbReference>
<dbReference type="PANTHER" id="PTHR46652">
    <property type="entry name" value="LEUCINE-RICH REPEAT AND IQ DOMAIN-CONTAINING PROTEIN 1-RELATED"/>
    <property type="match status" value="1"/>
</dbReference>
<proteinExistence type="predicted"/>
<dbReference type="GeneID" id="90073226"/>
<comment type="caution">
    <text evidence="3">The sequence shown here is derived from an EMBL/GenBank/DDBJ whole genome shotgun (WGS) entry which is preliminary data.</text>
</comment>
<evidence type="ECO:0000313" key="4">
    <source>
        <dbReference type="Proteomes" id="UP001360560"/>
    </source>
</evidence>
<dbReference type="InterPro" id="IPR025875">
    <property type="entry name" value="Leu-rich_rpt_4"/>
</dbReference>
<accession>A0AAV5QKC8</accession>
<dbReference type="InterPro" id="IPR001611">
    <property type="entry name" value="Leu-rich_rpt"/>
</dbReference>
<gene>
    <name evidence="3" type="ORF">DASC09_025720</name>
</gene>
<keyword evidence="4" id="KW-1185">Reference proteome</keyword>
<dbReference type="Proteomes" id="UP001360560">
    <property type="component" value="Unassembled WGS sequence"/>
</dbReference>
<sequence length="160" mass="18083">MSSFTDSYAAAISLTILNCGYSTHTETKIDFSRFCNLKDIVVHSDSYEFGSFTIPPNLRRLDVSQYLNLIKLELPGRFLPNMKEQVLYGNKVGSVAHIGNIIFLKVLSLSRNRVYDIKSLGKCTKLQKLDLSAKKMKSIEGVKNSRDLQMLDLCDNKLII</sequence>
<dbReference type="AlphaFoldDB" id="A0AAV5QKC8"/>
<dbReference type="PROSITE" id="PS51450">
    <property type="entry name" value="LRR"/>
    <property type="match status" value="1"/>
</dbReference>
<evidence type="ECO:0000256" key="1">
    <source>
        <dbReference type="ARBA" id="ARBA00022614"/>
    </source>
</evidence>
<dbReference type="InterPro" id="IPR032675">
    <property type="entry name" value="LRR_dom_sf"/>
</dbReference>
<dbReference type="Gene3D" id="3.80.10.10">
    <property type="entry name" value="Ribonuclease Inhibitor"/>
    <property type="match status" value="1"/>
</dbReference>
<dbReference type="RefSeq" id="XP_064852247.1">
    <property type="nucleotide sequence ID" value="XM_064996175.1"/>
</dbReference>
<dbReference type="PANTHER" id="PTHR46652:SF3">
    <property type="entry name" value="LEUCINE-RICH REPEAT-CONTAINING PROTEIN 9"/>
    <property type="match status" value="1"/>
</dbReference>
<protein>
    <submittedName>
        <fullName evidence="3">Uncharacterized protein</fullName>
    </submittedName>
</protein>
<dbReference type="InterPro" id="IPR050836">
    <property type="entry name" value="SDS22/Internalin_LRR"/>
</dbReference>
<dbReference type="SUPFAM" id="SSF52058">
    <property type="entry name" value="L domain-like"/>
    <property type="match status" value="1"/>
</dbReference>